<evidence type="ECO:0000313" key="3">
    <source>
        <dbReference type="EMBL" id="KAK4784062.1"/>
    </source>
</evidence>
<dbReference type="Proteomes" id="UP001346149">
    <property type="component" value="Unassembled WGS sequence"/>
</dbReference>
<protein>
    <submittedName>
        <fullName evidence="3">Uncharacterized protein</fullName>
    </submittedName>
</protein>
<dbReference type="EMBL" id="JAXQNO010000014">
    <property type="protein sequence ID" value="KAK4784062.1"/>
    <property type="molecule type" value="Genomic_DNA"/>
</dbReference>
<keyword evidence="2" id="KW-1133">Transmembrane helix</keyword>
<keyword evidence="2" id="KW-0472">Membrane</keyword>
<dbReference type="SUPFAM" id="SSF57938">
    <property type="entry name" value="DnaJ/Hsp40 cysteine-rich domain"/>
    <property type="match status" value="1"/>
</dbReference>
<organism evidence="3 4">
    <name type="scientific">Trapa natans</name>
    <name type="common">Water chestnut</name>
    <dbReference type="NCBI Taxonomy" id="22666"/>
    <lineage>
        <taxon>Eukaryota</taxon>
        <taxon>Viridiplantae</taxon>
        <taxon>Streptophyta</taxon>
        <taxon>Embryophyta</taxon>
        <taxon>Tracheophyta</taxon>
        <taxon>Spermatophyta</taxon>
        <taxon>Magnoliopsida</taxon>
        <taxon>eudicotyledons</taxon>
        <taxon>Gunneridae</taxon>
        <taxon>Pentapetalae</taxon>
        <taxon>rosids</taxon>
        <taxon>malvids</taxon>
        <taxon>Myrtales</taxon>
        <taxon>Lythraceae</taxon>
        <taxon>Trapa</taxon>
    </lineage>
</organism>
<reference evidence="3 4" key="1">
    <citation type="journal article" date="2023" name="Hortic Res">
        <title>Pangenome of water caltrop reveals structural variations and asymmetric subgenome divergence after allopolyploidization.</title>
        <authorList>
            <person name="Zhang X."/>
            <person name="Chen Y."/>
            <person name="Wang L."/>
            <person name="Yuan Y."/>
            <person name="Fang M."/>
            <person name="Shi L."/>
            <person name="Lu R."/>
            <person name="Comes H.P."/>
            <person name="Ma Y."/>
            <person name="Chen Y."/>
            <person name="Huang G."/>
            <person name="Zhou Y."/>
            <person name="Zheng Z."/>
            <person name="Qiu Y."/>
        </authorList>
    </citation>
    <scope>NUCLEOTIDE SEQUENCE [LARGE SCALE GENOMIC DNA]</scope>
    <source>
        <strain evidence="3">F231</strain>
    </source>
</reference>
<accession>A0AAN7LCQ3</accession>
<evidence type="ECO:0000256" key="2">
    <source>
        <dbReference type="SAM" id="Phobius"/>
    </source>
</evidence>
<feature type="region of interest" description="Disordered" evidence="1">
    <location>
        <begin position="1"/>
        <end position="29"/>
    </location>
</feature>
<dbReference type="AlphaFoldDB" id="A0AAN7LCQ3"/>
<keyword evidence="4" id="KW-1185">Reference proteome</keyword>
<feature type="transmembrane region" description="Helical" evidence="2">
    <location>
        <begin position="234"/>
        <end position="252"/>
    </location>
</feature>
<name>A0AAN7LCQ3_TRANT</name>
<keyword evidence="2" id="KW-0812">Transmembrane</keyword>
<dbReference type="PANTHER" id="PTHR34198">
    <property type="entry name" value="OS01G0175100 PROTEIN"/>
    <property type="match status" value="1"/>
</dbReference>
<proteinExistence type="predicted"/>
<gene>
    <name evidence="3" type="ORF">SAY86_018430</name>
</gene>
<dbReference type="PANTHER" id="PTHR34198:SF21">
    <property type="entry name" value="PROTEIN, PUTATIVE-RELATED"/>
    <property type="match status" value="1"/>
</dbReference>
<evidence type="ECO:0000256" key="1">
    <source>
        <dbReference type="SAM" id="MobiDB-lite"/>
    </source>
</evidence>
<dbReference type="InterPro" id="IPR036410">
    <property type="entry name" value="HSP_DnaJ_Cys-rich_dom_sf"/>
</dbReference>
<feature type="transmembrane region" description="Helical" evidence="2">
    <location>
        <begin position="142"/>
        <end position="168"/>
    </location>
</feature>
<comment type="caution">
    <text evidence="3">The sequence shown here is derived from an EMBL/GenBank/DDBJ whole genome shotgun (WGS) entry which is preliminary data.</text>
</comment>
<evidence type="ECO:0000313" key="4">
    <source>
        <dbReference type="Proteomes" id="UP001346149"/>
    </source>
</evidence>
<sequence>MICASASSERRRPSPRRRSSSTSGWWTPLFQWSSEPDYIDSKAEKAGQSVEPDQKSGSIWFALGCFTEEKAKLHRMATADFGARPCTTPPSGLAWRRTSGWKSRTCDGGIISEMLYIDWGEPELHSRRLNQITEMIPPQLRFLGRGAAIILGGLISINIVSAVTISAVRSVTEMKRKKISLPCIVCKGKGFYICKLCGGNAAIQWSPLYDPVAINPCVCPTCEGNRSVHHIPSLYSKIMVMLFFGVAIVLNVKRIFWSGYNK</sequence>